<dbReference type="STRING" id="317655.Sala_0431"/>
<gene>
    <name evidence="1" type="ordered locus">Sala_0431</name>
</gene>
<organism evidence="1 2">
    <name type="scientific">Sphingopyxis alaskensis (strain DSM 13593 / LMG 18877 / RB2256)</name>
    <name type="common">Sphingomonas alaskensis</name>
    <dbReference type="NCBI Taxonomy" id="317655"/>
    <lineage>
        <taxon>Bacteria</taxon>
        <taxon>Pseudomonadati</taxon>
        <taxon>Pseudomonadota</taxon>
        <taxon>Alphaproteobacteria</taxon>
        <taxon>Sphingomonadales</taxon>
        <taxon>Sphingomonadaceae</taxon>
        <taxon>Sphingopyxis</taxon>
    </lineage>
</organism>
<dbReference type="eggNOG" id="COG2963">
    <property type="taxonomic scope" value="Bacteria"/>
</dbReference>
<dbReference type="Proteomes" id="UP000006578">
    <property type="component" value="Chromosome"/>
</dbReference>
<name>Q1GW20_SPHAL</name>
<evidence type="ECO:0000313" key="1">
    <source>
        <dbReference type="EMBL" id="ABF52152.1"/>
    </source>
</evidence>
<reference evidence="1 2" key="1">
    <citation type="journal article" date="2009" name="Proc. Natl. Acad. Sci. U.S.A.">
        <title>The genomic basis of trophic strategy in marine bacteria.</title>
        <authorList>
            <person name="Lauro F.M."/>
            <person name="McDougald D."/>
            <person name="Thomas T."/>
            <person name="Williams T.J."/>
            <person name="Egan S."/>
            <person name="Rice S."/>
            <person name="DeMaere M.Z."/>
            <person name="Ting L."/>
            <person name="Ertan H."/>
            <person name="Johnson J."/>
            <person name="Ferriera S."/>
            <person name="Lapidus A."/>
            <person name="Anderson I."/>
            <person name="Kyrpides N."/>
            <person name="Munk A.C."/>
            <person name="Detter C."/>
            <person name="Han C.S."/>
            <person name="Brown M.V."/>
            <person name="Robb F.T."/>
            <person name="Kjelleberg S."/>
            <person name="Cavicchioli R."/>
        </authorList>
    </citation>
    <scope>NUCLEOTIDE SEQUENCE [LARGE SCALE GENOMIC DNA]</scope>
    <source>
        <strain evidence="2">DSM 13593 / LMG 18877 / RB2256</strain>
    </source>
</reference>
<dbReference type="EMBL" id="CP000356">
    <property type="protein sequence ID" value="ABF52152.1"/>
    <property type="molecule type" value="Genomic_DNA"/>
</dbReference>
<keyword evidence="2" id="KW-1185">Reference proteome</keyword>
<evidence type="ECO:0000313" key="2">
    <source>
        <dbReference type="Proteomes" id="UP000006578"/>
    </source>
</evidence>
<protein>
    <submittedName>
        <fullName evidence="1">Uncharacterized protein</fullName>
    </submittedName>
</protein>
<dbReference type="AlphaFoldDB" id="Q1GW20"/>
<dbReference type="HOGENOM" id="CLU_410404_0_0_5"/>
<sequence length="648" mass="70388">MHICGDRARERRGVTVIDAISRCLAQGEVVTLERIGGANRLALERDALLQAPFLDVLVTMTVTAPETDQAILDSLLTDGFAAAPSPTVLRDAAHLLIEAPHLRDRLGRTLTPILLDKVADRSDPRTDLMAAYALEALFRLALADAMNRHRLLALLTEIDGTPSELFAAHAAKLLGAAFTQWGGSDLIAALERLLPSAEAEAAFELGLITLGDGLAQASMPDILGRLEAAQLRFRQAARADEDRADAVAYDAIIDIIRGFWNEAGAADLHASLSRLERAITDRQALLRAASLPPWLAPRADREIAWVGLARGARRAVDDLSRPSWLNAAATLNALLAIYDAERTVKAGPGLSLLIRPRIEAAFVRERGLAEHLDRLLREPDLFGIDACLATQLRTGVQRRSEETEASRKAEENASYPLLTSVLHGLPGADQLPQITAAALESALGRQANQAEQFTNPVINQLFRELTEAVASCTDYHGETKDGFDALLAQILMFCADRQDAGRKQLGPRTDYLRADDAKEGDLQSDLREFIKGNITTAEVLTEVEGIATGRSDIYVGFGGVRFISELKRHFGAVDREVARSYFGQAGAYQATNVRLGFLGILELVGRPGPPPTIAECLWHTDYIPEGSTLARHIIVFRVPGMLKTPSSL</sequence>
<dbReference type="KEGG" id="sal:Sala_0431"/>
<proteinExistence type="predicted"/>
<accession>Q1GW20</accession>